<protein>
    <submittedName>
        <fullName evidence="2">Uncharacterized protein</fullName>
    </submittedName>
</protein>
<evidence type="ECO:0000256" key="1">
    <source>
        <dbReference type="SAM" id="MobiDB-lite"/>
    </source>
</evidence>
<dbReference type="AlphaFoldDB" id="A0A8T0FAB2"/>
<gene>
    <name evidence="2" type="ORF">HNY73_008100</name>
</gene>
<evidence type="ECO:0000313" key="2">
    <source>
        <dbReference type="EMBL" id="KAF8786379.1"/>
    </source>
</evidence>
<feature type="region of interest" description="Disordered" evidence="1">
    <location>
        <begin position="139"/>
        <end position="172"/>
    </location>
</feature>
<organism evidence="2 3">
    <name type="scientific">Argiope bruennichi</name>
    <name type="common">Wasp spider</name>
    <name type="synonym">Aranea bruennichi</name>
    <dbReference type="NCBI Taxonomy" id="94029"/>
    <lineage>
        <taxon>Eukaryota</taxon>
        <taxon>Metazoa</taxon>
        <taxon>Ecdysozoa</taxon>
        <taxon>Arthropoda</taxon>
        <taxon>Chelicerata</taxon>
        <taxon>Arachnida</taxon>
        <taxon>Araneae</taxon>
        <taxon>Araneomorphae</taxon>
        <taxon>Entelegynae</taxon>
        <taxon>Araneoidea</taxon>
        <taxon>Araneidae</taxon>
        <taxon>Argiope</taxon>
    </lineage>
</organism>
<sequence>MSKRQSPEHEAAGPSRKRSREEEEHTGPKPSSVKSRAQQYERMLSEKKAKEGDAPQSKGGKSGAEEEAGPPPVPASVFLKLREENEKNKRELEAARLALREAADDRTELQRQLIELESLLEAERAIKGDLLERLRAREALKKEESTQTNEADFDEAENNNVADAPQDEPAPEAAEIDEIADAPQDRPAPPVQAPQQVQQAAQIQPPAPFVDPLVPRPQVAGPIRHFKNKKRPSSPLTLDEEDLNIINAIISDLNTLWNEVTRNRAAPEIPVALFRRVVGQFLGEKNYPDFLIQRGLDIFDWPELDNDNFELMKTIFAHARRLAAFERRKTVMDKDIKFVVQLLIN</sequence>
<feature type="region of interest" description="Disordered" evidence="1">
    <location>
        <begin position="183"/>
        <end position="202"/>
    </location>
</feature>
<accession>A0A8T0FAB2</accession>
<feature type="compositionally biased region" description="Basic and acidic residues" evidence="1">
    <location>
        <begin position="43"/>
        <end position="53"/>
    </location>
</feature>
<keyword evidence="3" id="KW-1185">Reference proteome</keyword>
<comment type="caution">
    <text evidence="2">The sequence shown here is derived from an EMBL/GenBank/DDBJ whole genome shotgun (WGS) entry which is preliminary data.</text>
</comment>
<name>A0A8T0FAB2_ARGBR</name>
<reference evidence="2" key="2">
    <citation type="submission" date="2020-06" db="EMBL/GenBank/DDBJ databases">
        <authorList>
            <person name="Sheffer M."/>
        </authorList>
    </citation>
    <scope>NUCLEOTIDE SEQUENCE</scope>
</reference>
<feature type="compositionally biased region" description="Low complexity" evidence="1">
    <location>
        <begin position="193"/>
        <end position="202"/>
    </location>
</feature>
<feature type="compositionally biased region" description="Basic and acidic residues" evidence="1">
    <location>
        <begin position="1"/>
        <end position="11"/>
    </location>
</feature>
<proteinExistence type="predicted"/>
<dbReference type="EMBL" id="JABXBU010000015">
    <property type="protein sequence ID" value="KAF8786379.1"/>
    <property type="molecule type" value="Genomic_DNA"/>
</dbReference>
<reference evidence="2" key="1">
    <citation type="journal article" date="2020" name="bioRxiv">
        <title>Chromosome-level reference genome of the European wasp spider Argiope bruennichi: a resource for studies on range expansion and evolutionary adaptation.</title>
        <authorList>
            <person name="Sheffer M.M."/>
            <person name="Hoppe A."/>
            <person name="Krehenwinkel H."/>
            <person name="Uhl G."/>
            <person name="Kuss A.W."/>
            <person name="Jensen L."/>
            <person name="Jensen C."/>
            <person name="Gillespie R.G."/>
            <person name="Hoff K.J."/>
            <person name="Prost S."/>
        </authorList>
    </citation>
    <scope>NUCLEOTIDE SEQUENCE</scope>
</reference>
<dbReference type="Proteomes" id="UP000807504">
    <property type="component" value="Unassembled WGS sequence"/>
</dbReference>
<feature type="region of interest" description="Disordered" evidence="1">
    <location>
        <begin position="1"/>
        <end position="82"/>
    </location>
</feature>
<evidence type="ECO:0000313" key="3">
    <source>
        <dbReference type="Proteomes" id="UP000807504"/>
    </source>
</evidence>